<dbReference type="PANTHER" id="PTHR24243:SF224">
    <property type="entry name" value="G-PROTEIN COUPLED RECEPTOR 19-RELATED"/>
    <property type="match status" value="1"/>
</dbReference>
<keyword evidence="3 9" id="KW-1133">Transmembrane helix</keyword>
<dbReference type="PANTHER" id="PTHR24243">
    <property type="entry name" value="G-PROTEIN COUPLED RECEPTOR"/>
    <property type="match status" value="1"/>
</dbReference>
<keyword evidence="6 8" id="KW-0675">Receptor</keyword>
<evidence type="ECO:0000256" key="8">
    <source>
        <dbReference type="RuleBase" id="RU000688"/>
    </source>
</evidence>
<comment type="similarity">
    <text evidence="8">Belongs to the G-protein coupled receptor 1 family.</text>
</comment>
<evidence type="ECO:0000256" key="2">
    <source>
        <dbReference type="ARBA" id="ARBA00022692"/>
    </source>
</evidence>
<feature type="transmembrane region" description="Helical" evidence="9">
    <location>
        <begin position="12"/>
        <end position="36"/>
    </location>
</feature>
<dbReference type="WBParaSite" id="TASK_0000358201-mRNA-1">
    <property type="protein sequence ID" value="TASK_0000358201-mRNA-1"/>
    <property type="gene ID" value="TASK_0000358201"/>
</dbReference>
<dbReference type="STRING" id="60517.A0A0R3W1H1"/>
<feature type="transmembrane region" description="Helical" evidence="9">
    <location>
        <begin position="86"/>
        <end position="108"/>
    </location>
</feature>
<sequence>MTLMTSTLAEQIPATMIMLGIFCSIGCIGNTIVIVIYSTKHDRLTSTVFILALAMVDSFACVCLMPLTIYIESVEWRIESEFLCKFYYVINNSLIPFSSLLISGIAFDRYFAICHPFSKIITVSRAKQIIIVMLSLALLLGGVSSMTIVVKLIPTGNTSAPEYECTETRMLNTTETQMAIYHIVQGSQFSSYVLCILSVVILYILIFRSVLIMRERRTRLIGNKLRKLPQFSENANSKNAANDGGLRQPLSVTTQQNALSTNHEKLSLILMTTKPDAGEERSNERNEQNLVSEIWKNRLNAIGKNPASTVVGREESTPVLKQSRISFLDKPGRWKSRNKQEGQQNRRISLRGFKGNFVLQNMKTAATLFVVAIVYIIALIPAMLMAIGVIGMYLPIFYMYYVNNAINPIIYCFMNPTFREDVQNFFTARFRSFHKVH</sequence>
<feature type="domain" description="G-protein coupled receptors family 1 profile" evidence="10">
    <location>
        <begin position="29"/>
        <end position="411"/>
    </location>
</feature>
<dbReference type="Gene3D" id="1.20.1070.10">
    <property type="entry name" value="Rhodopsin 7-helix transmembrane proteins"/>
    <property type="match status" value="2"/>
</dbReference>
<dbReference type="Pfam" id="PF00001">
    <property type="entry name" value="7tm_1"/>
    <property type="match status" value="1"/>
</dbReference>
<dbReference type="PROSITE" id="PS50262">
    <property type="entry name" value="G_PROTEIN_RECEP_F1_2"/>
    <property type="match status" value="1"/>
</dbReference>
<feature type="transmembrane region" description="Helical" evidence="9">
    <location>
        <begin position="189"/>
        <end position="211"/>
    </location>
</feature>
<feature type="transmembrane region" description="Helical" evidence="9">
    <location>
        <begin position="368"/>
        <end position="401"/>
    </location>
</feature>
<evidence type="ECO:0000313" key="13">
    <source>
        <dbReference type="WBParaSite" id="TASK_0000358201-mRNA-1"/>
    </source>
</evidence>
<dbReference type="SUPFAM" id="SSF81321">
    <property type="entry name" value="Family A G protein-coupled receptor-like"/>
    <property type="match status" value="1"/>
</dbReference>
<dbReference type="GO" id="GO:0004930">
    <property type="term" value="F:G protein-coupled receptor activity"/>
    <property type="evidence" value="ECO:0007669"/>
    <property type="project" value="UniProtKB-KW"/>
</dbReference>
<dbReference type="PROSITE" id="PS00237">
    <property type="entry name" value="G_PROTEIN_RECEP_F1_1"/>
    <property type="match status" value="1"/>
</dbReference>
<evidence type="ECO:0000256" key="6">
    <source>
        <dbReference type="ARBA" id="ARBA00023170"/>
    </source>
</evidence>
<reference evidence="13" key="1">
    <citation type="submission" date="2017-02" db="UniProtKB">
        <authorList>
            <consortium name="WormBaseParasite"/>
        </authorList>
    </citation>
    <scope>IDENTIFICATION</scope>
</reference>
<dbReference type="PRINTS" id="PR00237">
    <property type="entry name" value="GPCRRHODOPSN"/>
</dbReference>
<evidence type="ECO:0000256" key="7">
    <source>
        <dbReference type="ARBA" id="ARBA00023224"/>
    </source>
</evidence>
<evidence type="ECO:0000256" key="5">
    <source>
        <dbReference type="ARBA" id="ARBA00023136"/>
    </source>
</evidence>
<keyword evidence="7 8" id="KW-0807">Transducer</keyword>
<comment type="subcellular location">
    <subcellularLocation>
        <location evidence="1">Membrane</location>
        <topology evidence="1">Multi-pass membrane protein</topology>
    </subcellularLocation>
</comment>
<name>A0A0R3W1H1_TAEAS</name>
<dbReference type="InterPro" id="IPR017452">
    <property type="entry name" value="GPCR_Rhodpsn_7TM"/>
</dbReference>
<organism evidence="13">
    <name type="scientific">Taenia asiatica</name>
    <name type="common">Asian tapeworm</name>
    <dbReference type="NCBI Taxonomy" id="60517"/>
    <lineage>
        <taxon>Eukaryota</taxon>
        <taxon>Metazoa</taxon>
        <taxon>Spiralia</taxon>
        <taxon>Lophotrochozoa</taxon>
        <taxon>Platyhelminthes</taxon>
        <taxon>Cestoda</taxon>
        <taxon>Eucestoda</taxon>
        <taxon>Cyclophyllidea</taxon>
        <taxon>Taeniidae</taxon>
        <taxon>Taenia</taxon>
    </lineage>
</organism>
<dbReference type="AlphaFoldDB" id="A0A0R3W1H1"/>
<dbReference type="EMBL" id="UYRS01018304">
    <property type="protein sequence ID" value="VDK32038.1"/>
    <property type="molecule type" value="Genomic_DNA"/>
</dbReference>
<keyword evidence="4 8" id="KW-0297">G-protein coupled receptor</keyword>
<dbReference type="OrthoDB" id="5969463at2759"/>
<evidence type="ECO:0000256" key="4">
    <source>
        <dbReference type="ARBA" id="ARBA00023040"/>
    </source>
</evidence>
<dbReference type="InterPro" id="IPR000276">
    <property type="entry name" value="GPCR_Rhodpsn"/>
</dbReference>
<feature type="transmembrane region" description="Helical" evidence="9">
    <location>
        <begin position="129"/>
        <end position="153"/>
    </location>
</feature>
<dbReference type="CDD" id="cd00637">
    <property type="entry name" value="7tm_classA_rhodopsin-like"/>
    <property type="match status" value="1"/>
</dbReference>
<keyword evidence="2 8" id="KW-0812">Transmembrane</keyword>
<gene>
    <name evidence="11" type="ORF">TASK_LOCUS3583</name>
</gene>
<accession>A0A0R3W1H1</accession>
<proteinExistence type="inferred from homology"/>
<keyword evidence="5 9" id="KW-0472">Membrane</keyword>
<dbReference type="Proteomes" id="UP000282613">
    <property type="component" value="Unassembled WGS sequence"/>
</dbReference>
<evidence type="ECO:0000256" key="9">
    <source>
        <dbReference type="SAM" id="Phobius"/>
    </source>
</evidence>
<evidence type="ECO:0000313" key="11">
    <source>
        <dbReference type="EMBL" id="VDK32038.1"/>
    </source>
</evidence>
<feature type="transmembrane region" description="Helical" evidence="9">
    <location>
        <begin position="48"/>
        <end position="71"/>
    </location>
</feature>
<evidence type="ECO:0000313" key="12">
    <source>
        <dbReference type="Proteomes" id="UP000282613"/>
    </source>
</evidence>
<dbReference type="GO" id="GO:0005886">
    <property type="term" value="C:plasma membrane"/>
    <property type="evidence" value="ECO:0007669"/>
    <property type="project" value="TreeGrafter"/>
</dbReference>
<evidence type="ECO:0000259" key="10">
    <source>
        <dbReference type="PROSITE" id="PS50262"/>
    </source>
</evidence>
<keyword evidence="12" id="KW-1185">Reference proteome</keyword>
<evidence type="ECO:0000256" key="1">
    <source>
        <dbReference type="ARBA" id="ARBA00004141"/>
    </source>
</evidence>
<evidence type="ECO:0000256" key="3">
    <source>
        <dbReference type="ARBA" id="ARBA00022989"/>
    </source>
</evidence>
<protein>
    <submittedName>
        <fullName evidence="13">G_PROTEIN_RECEP_F1_2 domain-containing protein</fullName>
    </submittedName>
</protein>
<reference evidence="11 12" key="2">
    <citation type="submission" date="2018-11" db="EMBL/GenBank/DDBJ databases">
        <authorList>
            <consortium name="Pathogen Informatics"/>
        </authorList>
    </citation>
    <scope>NUCLEOTIDE SEQUENCE [LARGE SCALE GENOMIC DNA]</scope>
</reference>